<comment type="subcellular location">
    <subcellularLocation>
        <location evidence="1">Nucleus</location>
    </subcellularLocation>
</comment>
<proteinExistence type="inferred from homology"/>
<feature type="coiled-coil region" evidence="7">
    <location>
        <begin position="75"/>
        <end position="339"/>
    </location>
</feature>
<dbReference type="InterPro" id="IPR008672">
    <property type="entry name" value="Mad1"/>
</dbReference>
<evidence type="ECO:0000256" key="7">
    <source>
        <dbReference type="SAM" id="Coils"/>
    </source>
</evidence>
<evidence type="ECO:0000256" key="5">
    <source>
        <dbReference type="ARBA" id="ARBA00023242"/>
    </source>
</evidence>
<protein>
    <recommendedName>
        <fullName evidence="11">Mitotic spindle assembly checkpoint protein MAD1</fullName>
    </recommendedName>
</protein>
<keyword evidence="6" id="KW-0131">Cell cycle</keyword>
<dbReference type="PANTHER" id="PTHR23168">
    <property type="entry name" value="MITOTIC SPINDLE ASSEMBLY CHECKPOINT PROTEIN MAD1 MITOTIC ARREST DEFICIENT-LIKE PROTEIN 1"/>
    <property type="match status" value="1"/>
</dbReference>
<evidence type="ECO:0000313" key="9">
    <source>
        <dbReference type="EMBL" id="CAH3037080.1"/>
    </source>
</evidence>
<evidence type="ECO:0000256" key="1">
    <source>
        <dbReference type="ARBA" id="ARBA00004123"/>
    </source>
</evidence>
<feature type="region of interest" description="Disordered" evidence="8">
    <location>
        <begin position="40"/>
        <end position="66"/>
    </location>
</feature>
<keyword evidence="4" id="KW-0498">Mitosis</keyword>
<reference evidence="9 10" key="1">
    <citation type="submission" date="2022-05" db="EMBL/GenBank/DDBJ databases">
        <authorList>
            <consortium name="Genoscope - CEA"/>
            <person name="William W."/>
        </authorList>
    </citation>
    <scope>NUCLEOTIDE SEQUENCE [LARGE SCALE GENOMIC DNA]</scope>
</reference>
<evidence type="ECO:0000256" key="6">
    <source>
        <dbReference type="ARBA" id="ARBA00023306"/>
    </source>
</evidence>
<keyword evidence="10" id="KW-1185">Reference proteome</keyword>
<dbReference type="Gene3D" id="3.30.457.60">
    <property type="match status" value="1"/>
</dbReference>
<evidence type="ECO:0008006" key="11">
    <source>
        <dbReference type="Google" id="ProtNLM"/>
    </source>
</evidence>
<feature type="compositionally biased region" description="Low complexity" evidence="8">
    <location>
        <begin position="44"/>
        <end position="63"/>
    </location>
</feature>
<name>A0ABN8MVX7_9CNID</name>
<comment type="similarity">
    <text evidence="2">Belongs to the MAD1 family.</text>
</comment>
<dbReference type="EMBL" id="CALNXK010000005">
    <property type="protein sequence ID" value="CAH3037080.1"/>
    <property type="molecule type" value="Genomic_DNA"/>
</dbReference>
<gene>
    <name evidence="9" type="ORF">PLOB_00035804</name>
</gene>
<dbReference type="PANTHER" id="PTHR23168:SF0">
    <property type="entry name" value="MITOTIC SPINDLE ASSEMBLY CHECKPOINT PROTEIN MAD1"/>
    <property type="match status" value="1"/>
</dbReference>
<feature type="region of interest" description="Disordered" evidence="8">
    <location>
        <begin position="592"/>
        <end position="614"/>
    </location>
</feature>
<sequence>MNILKTPEDSTAFVRIMGEFDQFLSNNPKGRLTYEDYSSETRFKQGGSSSSSRVLSKSRSQGSLLTKEREKDVELIKSRSKIVQLESEMNSLESERKRARIEFEKDAGNQKLSFRRLEEKYDDLQQNFLCIAEQEKNAKDQLKEVKKEYEIFRNKSEQKLQNLQREKLKACAERDEIREDSSKKQMEMKSSLFRLETEKATTQTELEDTKSQLESFKRRRSELMSQLLELEQLREKSNTAEHRVKELEQKLARQEEATGVAMVMQTQLTKYRELQKENEKLKEDNHYYRETNESNLLLKEKADSLQAKLVRAEQRVTELTRVEIENEELKKKIQKWETEDLSGTKRLRSPAQLAQDVANLQKTQVVLLETQSDLKSSAQINERAYHRAAEELAVVKREAVELKENAERQRERNQKLQRRLFLVTAERDGCRRILDNYDNSYSSNYDPQIRARLQEAETRLKTCHEHIQTLEVELNEKAELACQEKLKCNKLEVEVNELRDKLSKQTQGTPDNSLLRKEVENLREENAKLQEQLEMYDLRKEQMHMQGYYDPTKTKIVHLSMNPSSMAKQQRAEELEKLRKENETLRRRLQILEEGGGGSQEEVSPGLNKLTPEGAPSVMKQVEDFKAQLSSAEMKNQRLKEVFKKKIQEFREACYALTGYKVDVIRDNQYRLQSMYAERSADDLLFESTSKGEMMLLATDFSSQLTDQIETYLKRFNSIPAFLSSITLELFNRQTQTIVIS</sequence>
<dbReference type="Gene3D" id="1.20.5.170">
    <property type="match status" value="1"/>
</dbReference>
<evidence type="ECO:0000313" key="10">
    <source>
        <dbReference type="Proteomes" id="UP001159405"/>
    </source>
</evidence>
<dbReference type="Pfam" id="PF05557">
    <property type="entry name" value="MAD"/>
    <property type="match status" value="1"/>
</dbReference>
<keyword evidence="7" id="KW-0175">Coiled coil</keyword>
<comment type="caution">
    <text evidence="9">The sequence shown here is derived from an EMBL/GenBank/DDBJ whole genome shotgun (WGS) entry which is preliminary data.</text>
</comment>
<organism evidence="9 10">
    <name type="scientific">Porites lobata</name>
    <dbReference type="NCBI Taxonomy" id="104759"/>
    <lineage>
        <taxon>Eukaryota</taxon>
        <taxon>Metazoa</taxon>
        <taxon>Cnidaria</taxon>
        <taxon>Anthozoa</taxon>
        <taxon>Hexacorallia</taxon>
        <taxon>Scleractinia</taxon>
        <taxon>Fungiina</taxon>
        <taxon>Poritidae</taxon>
        <taxon>Porites</taxon>
    </lineage>
</organism>
<evidence type="ECO:0000256" key="2">
    <source>
        <dbReference type="ARBA" id="ARBA00008029"/>
    </source>
</evidence>
<feature type="coiled-coil region" evidence="7">
    <location>
        <begin position="622"/>
        <end position="649"/>
    </location>
</feature>
<dbReference type="Proteomes" id="UP001159405">
    <property type="component" value="Unassembled WGS sequence"/>
</dbReference>
<feature type="coiled-coil region" evidence="7">
    <location>
        <begin position="385"/>
        <end position="426"/>
    </location>
</feature>
<keyword evidence="3" id="KW-0132">Cell division</keyword>
<dbReference type="Gene3D" id="6.10.250.90">
    <property type="match status" value="1"/>
</dbReference>
<evidence type="ECO:0000256" key="8">
    <source>
        <dbReference type="SAM" id="MobiDB-lite"/>
    </source>
</evidence>
<evidence type="ECO:0000256" key="4">
    <source>
        <dbReference type="ARBA" id="ARBA00022776"/>
    </source>
</evidence>
<accession>A0ABN8MVX7</accession>
<keyword evidence="5" id="KW-0539">Nucleus</keyword>
<dbReference type="SUPFAM" id="SSF75704">
    <property type="entry name" value="Mitotic arrest deficient-like 1, Mad1"/>
    <property type="match status" value="1"/>
</dbReference>
<evidence type="ECO:0000256" key="3">
    <source>
        <dbReference type="ARBA" id="ARBA00022618"/>
    </source>
</evidence>